<dbReference type="InterPro" id="IPR010730">
    <property type="entry name" value="HET"/>
</dbReference>
<dbReference type="EMBL" id="ML978181">
    <property type="protein sequence ID" value="KAF2031440.1"/>
    <property type="molecule type" value="Genomic_DNA"/>
</dbReference>
<feature type="domain" description="Heterokaryon incompatibility" evidence="1">
    <location>
        <begin position="4"/>
        <end position="69"/>
    </location>
</feature>
<dbReference type="Pfam" id="PF06985">
    <property type="entry name" value="HET"/>
    <property type="match status" value="1"/>
</dbReference>
<reference evidence="2" key="1">
    <citation type="journal article" date="2020" name="Stud. Mycol.">
        <title>101 Dothideomycetes genomes: a test case for predicting lifestyles and emergence of pathogens.</title>
        <authorList>
            <person name="Haridas S."/>
            <person name="Albert R."/>
            <person name="Binder M."/>
            <person name="Bloem J."/>
            <person name="Labutti K."/>
            <person name="Salamov A."/>
            <person name="Andreopoulos B."/>
            <person name="Baker S."/>
            <person name="Barry K."/>
            <person name="Bills G."/>
            <person name="Bluhm B."/>
            <person name="Cannon C."/>
            <person name="Castanera R."/>
            <person name="Culley D."/>
            <person name="Daum C."/>
            <person name="Ezra D."/>
            <person name="Gonzalez J."/>
            <person name="Henrissat B."/>
            <person name="Kuo A."/>
            <person name="Liang C."/>
            <person name="Lipzen A."/>
            <person name="Lutzoni F."/>
            <person name="Magnuson J."/>
            <person name="Mondo S."/>
            <person name="Nolan M."/>
            <person name="Ohm R."/>
            <person name="Pangilinan J."/>
            <person name="Park H.-J."/>
            <person name="Ramirez L."/>
            <person name="Alfaro M."/>
            <person name="Sun H."/>
            <person name="Tritt A."/>
            <person name="Yoshinaga Y."/>
            <person name="Zwiers L.-H."/>
            <person name="Turgeon B."/>
            <person name="Goodwin S."/>
            <person name="Spatafora J."/>
            <person name="Crous P."/>
            <person name="Grigoriev I."/>
        </authorList>
    </citation>
    <scope>NUCLEOTIDE SEQUENCE</scope>
    <source>
        <strain evidence="2">CBS 110217</strain>
    </source>
</reference>
<dbReference type="OrthoDB" id="2958217at2759"/>
<dbReference type="Proteomes" id="UP000799777">
    <property type="component" value="Unassembled WGS sequence"/>
</dbReference>
<evidence type="ECO:0000313" key="2">
    <source>
        <dbReference type="EMBL" id="KAF2031440.1"/>
    </source>
</evidence>
<protein>
    <submittedName>
        <fullName evidence="2">HET-domain-containing protein</fullName>
    </submittedName>
</protein>
<sequence>MNLIPKTIHDAIIFTRKLGVHFLWADSLCIIQGDVEDWNRQSSMMADVYGGAWLTIAASWGVSMQDGIFLSRPIGSIDVPE</sequence>
<gene>
    <name evidence="2" type="ORF">EK21DRAFT_19073</name>
</gene>
<comment type="caution">
    <text evidence="2">The sequence shown here is derived from an EMBL/GenBank/DDBJ whole genome shotgun (WGS) entry which is preliminary data.</text>
</comment>
<dbReference type="PANTHER" id="PTHR33112:SF16">
    <property type="entry name" value="HETEROKARYON INCOMPATIBILITY DOMAIN-CONTAINING PROTEIN"/>
    <property type="match status" value="1"/>
</dbReference>
<keyword evidence="3" id="KW-1185">Reference proteome</keyword>
<accession>A0A9P4LNN8</accession>
<proteinExistence type="predicted"/>
<evidence type="ECO:0000259" key="1">
    <source>
        <dbReference type="Pfam" id="PF06985"/>
    </source>
</evidence>
<dbReference type="AlphaFoldDB" id="A0A9P4LNN8"/>
<dbReference type="PANTHER" id="PTHR33112">
    <property type="entry name" value="DOMAIN PROTEIN, PUTATIVE-RELATED"/>
    <property type="match status" value="1"/>
</dbReference>
<organism evidence="2 3">
    <name type="scientific">Setomelanomma holmii</name>
    <dbReference type="NCBI Taxonomy" id="210430"/>
    <lineage>
        <taxon>Eukaryota</taxon>
        <taxon>Fungi</taxon>
        <taxon>Dikarya</taxon>
        <taxon>Ascomycota</taxon>
        <taxon>Pezizomycotina</taxon>
        <taxon>Dothideomycetes</taxon>
        <taxon>Pleosporomycetidae</taxon>
        <taxon>Pleosporales</taxon>
        <taxon>Pleosporineae</taxon>
        <taxon>Phaeosphaeriaceae</taxon>
        <taxon>Setomelanomma</taxon>
    </lineage>
</organism>
<evidence type="ECO:0000313" key="3">
    <source>
        <dbReference type="Proteomes" id="UP000799777"/>
    </source>
</evidence>
<feature type="non-terminal residue" evidence="2">
    <location>
        <position position="81"/>
    </location>
</feature>
<name>A0A9P4LNN8_9PLEO</name>